<protein>
    <submittedName>
        <fullName evidence="7">Cytochrome C oxidase subunit</fullName>
    </submittedName>
</protein>
<dbReference type="GO" id="GO:0005743">
    <property type="term" value="C:mitochondrial inner membrane"/>
    <property type="evidence" value="ECO:0007669"/>
    <property type="project" value="UniProtKB-SubCell"/>
</dbReference>
<evidence type="ECO:0000256" key="3">
    <source>
        <dbReference type="ARBA" id="ARBA00022946"/>
    </source>
</evidence>
<dbReference type="Gene3D" id="4.10.95.10">
    <property type="entry name" value="Cytochrome c oxidase, subunit VIa"/>
    <property type="match status" value="1"/>
</dbReference>
<evidence type="ECO:0000256" key="6">
    <source>
        <dbReference type="RuleBase" id="RU004396"/>
    </source>
</evidence>
<dbReference type="InterPro" id="IPR036418">
    <property type="entry name" value="Cyt_c_oxidase_su6a_sf"/>
</dbReference>
<dbReference type="OrthoDB" id="5947505at2759"/>
<name>A0A8K0URL6_9AGAR</name>
<keyword evidence="3" id="KW-0809">Transit peptide</keyword>
<dbReference type="PANTHER" id="PTHR11504:SF0">
    <property type="entry name" value="CYTOCHROME C OXIDASE SUBUNIT"/>
    <property type="match status" value="1"/>
</dbReference>
<dbReference type="Pfam" id="PF02046">
    <property type="entry name" value="COX6A"/>
    <property type="match status" value="1"/>
</dbReference>
<keyword evidence="4" id="KW-0496">Mitochondrion</keyword>
<comment type="subcellular location">
    <subcellularLocation>
        <location evidence="1">Mitochondrion inner membrane</location>
    </subcellularLocation>
</comment>
<dbReference type="SUPFAM" id="SSF81411">
    <property type="entry name" value="Mitochondrial cytochrome c oxidase subunit VIa"/>
    <property type="match status" value="1"/>
</dbReference>
<dbReference type="PIRSF" id="PIRSF000277">
    <property type="entry name" value="COX6A1"/>
    <property type="match status" value="1"/>
</dbReference>
<evidence type="ECO:0000256" key="4">
    <source>
        <dbReference type="ARBA" id="ARBA00023128"/>
    </source>
</evidence>
<dbReference type="EMBL" id="JAEVFJ010000009">
    <property type="protein sequence ID" value="KAH8102532.1"/>
    <property type="molecule type" value="Genomic_DNA"/>
</dbReference>
<evidence type="ECO:0000256" key="1">
    <source>
        <dbReference type="ARBA" id="ARBA00004273"/>
    </source>
</evidence>
<organism evidence="7 8">
    <name type="scientific">Cristinia sonorae</name>
    <dbReference type="NCBI Taxonomy" id="1940300"/>
    <lineage>
        <taxon>Eukaryota</taxon>
        <taxon>Fungi</taxon>
        <taxon>Dikarya</taxon>
        <taxon>Basidiomycota</taxon>
        <taxon>Agaricomycotina</taxon>
        <taxon>Agaricomycetes</taxon>
        <taxon>Agaricomycetidae</taxon>
        <taxon>Agaricales</taxon>
        <taxon>Pleurotineae</taxon>
        <taxon>Stephanosporaceae</taxon>
        <taxon>Cristinia</taxon>
    </lineage>
</organism>
<dbReference type="Proteomes" id="UP000813824">
    <property type="component" value="Unassembled WGS sequence"/>
</dbReference>
<keyword evidence="5" id="KW-0472">Membrane</keyword>
<comment type="similarity">
    <text evidence="6">Belongs to the cytochrome c oxidase subunit 6A family.</text>
</comment>
<dbReference type="InterPro" id="IPR001349">
    <property type="entry name" value="Cyt_c_oxidase_su6a"/>
</dbReference>
<dbReference type="AlphaFoldDB" id="A0A8K0URL6"/>
<accession>A0A8K0URL6</accession>
<sequence>MSMLARRAVIRALPRSRGYANTTAELMKTNYHEKQAALSSHAAETTELWRKISFYVCLPGIVVAALWVRNVEAEHAEHAHHLRAENDGHLPEPPRYDYLNKRTKPFPWGANSLFFNPHVQRDLTAEE</sequence>
<reference evidence="7" key="1">
    <citation type="journal article" date="2021" name="New Phytol.">
        <title>Evolutionary innovations through gain and loss of genes in the ectomycorrhizal Boletales.</title>
        <authorList>
            <person name="Wu G."/>
            <person name="Miyauchi S."/>
            <person name="Morin E."/>
            <person name="Kuo A."/>
            <person name="Drula E."/>
            <person name="Varga T."/>
            <person name="Kohler A."/>
            <person name="Feng B."/>
            <person name="Cao Y."/>
            <person name="Lipzen A."/>
            <person name="Daum C."/>
            <person name="Hundley H."/>
            <person name="Pangilinan J."/>
            <person name="Johnson J."/>
            <person name="Barry K."/>
            <person name="LaButti K."/>
            <person name="Ng V."/>
            <person name="Ahrendt S."/>
            <person name="Min B."/>
            <person name="Choi I.G."/>
            <person name="Park H."/>
            <person name="Plett J.M."/>
            <person name="Magnuson J."/>
            <person name="Spatafora J.W."/>
            <person name="Nagy L.G."/>
            <person name="Henrissat B."/>
            <person name="Grigoriev I.V."/>
            <person name="Yang Z.L."/>
            <person name="Xu J."/>
            <person name="Martin F.M."/>
        </authorList>
    </citation>
    <scope>NUCLEOTIDE SEQUENCE</scope>
    <source>
        <strain evidence="7">KKN 215</strain>
    </source>
</reference>
<evidence type="ECO:0000256" key="2">
    <source>
        <dbReference type="ARBA" id="ARBA00022792"/>
    </source>
</evidence>
<dbReference type="PANTHER" id="PTHR11504">
    <property type="entry name" value="CYTOCHROME C OXIDASE POLYPEPTIDE VIA"/>
    <property type="match status" value="1"/>
</dbReference>
<dbReference type="GO" id="GO:0006123">
    <property type="term" value="P:mitochondrial electron transport, cytochrome c to oxygen"/>
    <property type="evidence" value="ECO:0007669"/>
    <property type="project" value="TreeGrafter"/>
</dbReference>
<proteinExistence type="inferred from homology"/>
<evidence type="ECO:0000313" key="8">
    <source>
        <dbReference type="Proteomes" id="UP000813824"/>
    </source>
</evidence>
<dbReference type="GO" id="GO:0030234">
    <property type="term" value="F:enzyme regulator activity"/>
    <property type="evidence" value="ECO:0007669"/>
    <property type="project" value="TreeGrafter"/>
</dbReference>
<evidence type="ECO:0000256" key="5">
    <source>
        <dbReference type="ARBA" id="ARBA00023136"/>
    </source>
</evidence>
<gene>
    <name evidence="7" type="ORF">BXZ70DRAFT_1063319</name>
</gene>
<keyword evidence="2" id="KW-0999">Mitochondrion inner membrane</keyword>
<comment type="caution">
    <text evidence="7">The sequence shown here is derived from an EMBL/GenBank/DDBJ whole genome shotgun (WGS) entry which is preliminary data.</text>
</comment>
<keyword evidence="8" id="KW-1185">Reference proteome</keyword>
<evidence type="ECO:0000313" key="7">
    <source>
        <dbReference type="EMBL" id="KAH8102532.1"/>
    </source>
</evidence>